<gene>
    <name evidence="3" type="ORF">UABAM_03680</name>
</gene>
<dbReference type="KEGG" id="uam:UABAM_03680"/>
<sequence>MKTFWLQTRIFPEIHKKYVVDGDVINTGYIESSLREKQELEPVRQGKPSQTKISNTDQIMNRIRKVIDQQVENNERTKNSEKEKEKMNLRLQKMQKINKEVSSYPTIAKKHYSIQLTTDLARMREAIHLEFVSREQMLDIFLSFCKKSEIPCVSNYIYQNKFIRQHQYKILQKVHGKTIHTTEKPYEINKVELLLAEKLCSFEILSHKQVQTALRILIMMNSLGIGYSFDALLIESKLVGKQIVYTLIDGISSKAKQNKQVASIQRKRPVLFSFIRVTVILYSLFAIALLFTFHKMNTPPQRRFVKNFSSEKPTKRSQDESGKKNTQQQIVQRKLPTTVKWGKFVLKKAQADVLQKSCHVGSISPVRIFVSGFNIEYQKNLSVAWSIQLQKLPKSMPLRVVSLLTSISGEKYADVITSCCESQKFKTKFLLHKKVEPGFYRLQVNILPQLQSDFLRYFLGLQKPYTWTRWVQIGSLWQIQQLRRNQINKLKAFSQRISSVYHKWKETGKKPESEIRFLQNRLNKDTFVFVKPIIQLKNLLKQLDSLAIDSEKENLSFQIALFNFQSILETLDDKVEKKLKRRIYVEFRE</sequence>
<keyword evidence="2" id="KW-1133">Transmembrane helix</keyword>
<proteinExistence type="predicted"/>
<reference evidence="3 4" key="1">
    <citation type="submission" date="2019-08" db="EMBL/GenBank/DDBJ databases">
        <title>Complete genome sequence of Candidatus Uab amorphum.</title>
        <authorList>
            <person name="Shiratori T."/>
            <person name="Suzuki S."/>
            <person name="Kakizawa Y."/>
            <person name="Ishida K."/>
        </authorList>
    </citation>
    <scope>NUCLEOTIDE SEQUENCE [LARGE SCALE GENOMIC DNA]</scope>
    <source>
        <strain evidence="3 4">SRT547</strain>
    </source>
</reference>
<dbReference type="Proteomes" id="UP000326354">
    <property type="component" value="Chromosome"/>
</dbReference>
<evidence type="ECO:0000256" key="2">
    <source>
        <dbReference type="SAM" id="Phobius"/>
    </source>
</evidence>
<protein>
    <submittedName>
        <fullName evidence="3">Uncharacterized protein</fullName>
    </submittedName>
</protein>
<keyword evidence="2" id="KW-0812">Transmembrane</keyword>
<dbReference type="RefSeq" id="WP_151969424.1">
    <property type="nucleotide sequence ID" value="NZ_AP019860.1"/>
</dbReference>
<accession>A0A5S9IP57</accession>
<dbReference type="AlphaFoldDB" id="A0A5S9IP57"/>
<evidence type="ECO:0000256" key="1">
    <source>
        <dbReference type="SAM" id="MobiDB-lite"/>
    </source>
</evidence>
<keyword evidence="2" id="KW-0472">Membrane</keyword>
<feature type="transmembrane region" description="Helical" evidence="2">
    <location>
        <begin position="270"/>
        <end position="293"/>
    </location>
</feature>
<evidence type="ECO:0000313" key="4">
    <source>
        <dbReference type="Proteomes" id="UP000326354"/>
    </source>
</evidence>
<keyword evidence="4" id="KW-1185">Reference proteome</keyword>
<organism evidence="3 4">
    <name type="scientific">Uabimicrobium amorphum</name>
    <dbReference type="NCBI Taxonomy" id="2596890"/>
    <lineage>
        <taxon>Bacteria</taxon>
        <taxon>Pseudomonadati</taxon>
        <taxon>Planctomycetota</taxon>
        <taxon>Candidatus Uabimicrobiia</taxon>
        <taxon>Candidatus Uabimicrobiales</taxon>
        <taxon>Candidatus Uabimicrobiaceae</taxon>
        <taxon>Candidatus Uabimicrobium</taxon>
    </lineage>
</organism>
<feature type="region of interest" description="Disordered" evidence="1">
    <location>
        <begin position="304"/>
        <end position="330"/>
    </location>
</feature>
<name>A0A5S9IP57_UABAM</name>
<evidence type="ECO:0000313" key="3">
    <source>
        <dbReference type="EMBL" id="BBM85314.1"/>
    </source>
</evidence>
<dbReference type="EMBL" id="AP019860">
    <property type="protein sequence ID" value="BBM85314.1"/>
    <property type="molecule type" value="Genomic_DNA"/>
</dbReference>
<feature type="compositionally biased region" description="Basic and acidic residues" evidence="1">
    <location>
        <begin position="312"/>
        <end position="323"/>
    </location>
</feature>